<proteinExistence type="predicted"/>
<accession>A0A420WB48</accession>
<dbReference type="Pfam" id="PF13432">
    <property type="entry name" value="TPR_16"/>
    <property type="match status" value="2"/>
</dbReference>
<dbReference type="InterPro" id="IPR011990">
    <property type="entry name" value="TPR-like_helical_dom_sf"/>
</dbReference>
<feature type="repeat" description="TPR" evidence="3">
    <location>
        <begin position="129"/>
        <end position="162"/>
    </location>
</feature>
<evidence type="ECO:0000256" key="2">
    <source>
        <dbReference type="ARBA" id="ARBA00022803"/>
    </source>
</evidence>
<dbReference type="Proteomes" id="UP000277424">
    <property type="component" value="Unassembled WGS sequence"/>
</dbReference>
<dbReference type="InterPro" id="IPR050498">
    <property type="entry name" value="Ycf3"/>
</dbReference>
<dbReference type="AlphaFoldDB" id="A0A420WB48"/>
<reference evidence="4 5" key="1">
    <citation type="submission" date="2018-10" db="EMBL/GenBank/DDBJ databases">
        <title>Comparative analysis of microorganisms from saline springs in Andes Mountain Range, Colombia.</title>
        <authorList>
            <person name="Rubin E."/>
        </authorList>
    </citation>
    <scope>NUCLEOTIDE SEQUENCE [LARGE SCALE GENOMIC DNA]</scope>
    <source>
        <strain evidence="4 5">USBA 36</strain>
    </source>
</reference>
<dbReference type="SUPFAM" id="SSF48452">
    <property type="entry name" value="TPR-like"/>
    <property type="match status" value="1"/>
</dbReference>
<comment type="caution">
    <text evidence="4">The sequence shown here is derived from an EMBL/GenBank/DDBJ whole genome shotgun (WGS) entry which is preliminary data.</text>
</comment>
<evidence type="ECO:0000256" key="1">
    <source>
        <dbReference type="ARBA" id="ARBA00022737"/>
    </source>
</evidence>
<dbReference type="SMART" id="SM00028">
    <property type="entry name" value="TPR"/>
    <property type="match status" value="4"/>
</dbReference>
<keyword evidence="2 3" id="KW-0802">TPR repeat</keyword>
<evidence type="ECO:0000313" key="4">
    <source>
        <dbReference type="EMBL" id="RKQ68208.1"/>
    </source>
</evidence>
<dbReference type="PANTHER" id="PTHR44858">
    <property type="entry name" value="TETRATRICOPEPTIDE REPEAT PROTEIN 6"/>
    <property type="match status" value="1"/>
</dbReference>
<dbReference type="EMBL" id="RBIG01000003">
    <property type="protein sequence ID" value="RKQ68208.1"/>
    <property type="molecule type" value="Genomic_DNA"/>
</dbReference>
<name>A0A420WB48_9PROT</name>
<evidence type="ECO:0000313" key="5">
    <source>
        <dbReference type="Proteomes" id="UP000277424"/>
    </source>
</evidence>
<dbReference type="PROSITE" id="PS50005">
    <property type="entry name" value="TPR"/>
    <property type="match status" value="2"/>
</dbReference>
<evidence type="ECO:0000256" key="3">
    <source>
        <dbReference type="PROSITE-ProRule" id="PRU00339"/>
    </source>
</evidence>
<sequence>MRGGYSRLADDRAGSYLFAMSLTPSSPLRPVLLLASALAIAALPAFAQSEAPPPIDHESQYAACMRLAREAPADGYRSGVAWYEKGGGSPAEHCIAASLLQLGDYAEAATRLERVAADESLSPRPETRAGLLAQAGLAWVLAGDEHKAASARDKALEITPDNVDLRVDRALSRMTLEQYFEAVDDLNRAIDLAPHRMDALLIRASAYRYLGQLDLARDDVERALALDPDHPDALLERGVIARAAGNKDAARKDFLAVLNLTSEGPAGDAARLNLEAMDVRVE</sequence>
<organism evidence="4 5">
    <name type="scientific">Oceanibaculum indicum</name>
    <dbReference type="NCBI Taxonomy" id="526216"/>
    <lineage>
        <taxon>Bacteria</taxon>
        <taxon>Pseudomonadati</taxon>
        <taxon>Pseudomonadota</taxon>
        <taxon>Alphaproteobacteria</taxon>
        <taxon>Rhodospirillales</taxon>
        <taxon>Oceanibaculaceae</taxon>
        <taxon>Oceanibaculum</taxon>
    </lineage>
</organism>
<protein>
    <submittedName>
        <fullName evidence="4">Tfp pilus assembly protein PilF</fullName>
    </submittedName>
</protein>
<dbReference type="InterPro" id="IPR019734">
    <property type="entry name" value="TPR_rpt"/>
</dbReference>
<dbReference type="Gene3D" id="1.25.40.10">
    <property type="entry name" value="Tetratricopeptide repeat domain"/>
    <property type="match status" value="2"/>
</dbReference>
<keyword evidence="1" id="KW-0677">Repeat</keyword>
<gene>
    <name evidence="4" type="ORF">BCL74_2683</name>
</gene>
<dbReference type="PANTHER" id="PTHR44858:SF1">
    <property type="entry name" value="UDP-N-ACETYLGLUCOSAMINE--PEPTIDE N-ACETYLGLUCOSAMINYLTRANSFERASE SPINDLY-RELATED"/>
    <property type="match status" value="1"/>
</dbReference>
<feature type="repeat" description="TPR" evidence="3">
    <location>
        <begin position="197"/>
        <end position="230"/>
    </location>
</feature>